<sequence>MSDASSQAPPHLHIWQQNLNCSGITQHSLLHGPHSKQWDIYALQEPHVRPNKCTISSPKFYTVYPSTRFSDPD</sequence>
<dbReference type="SUPFAM" id="SSF56219">
    <property type="entry name" value="DNase I-like"/>
    <property type="match status" value="1"/>
</dbReference>
<dbReference type="EMBL" id="KN833772">
    <property type="protein sequence ID" value="KIK20053.1"/>
    <property type="molecule type" value="Genomic_DNA"/>
</dbReference>
<protein>
    <recommendedName>
        <fullName evidence="3">Endonuclease/exonuclease/phosphatase domain-containing protein</fullName>
    </recommendedName>
</protein>
<keyword evidence="2" id="KW-1185">Reference proteome</keyword>
<organism evidence="1 2">
    <name type="scientific">Pisolithus microcarpus 441</name>
    <dbReference type="NCBI Taxonomy" id="765257"/>
    <lineage>
        <taxon>Eukaryota</taxon>
        <taxon>Fungi</taxon>
        <taxon>Dikarya</taxon>
        <taxon>Basidiomycota</taxon>
        <taxon>Agaricomycotina</taxon>
        <taxon>Agaricomycetes</taxon>
        <taxon>Agaricomycetidae</taxon>
        <taxon>Boletales</taxon>
        <taxon>Sclerodermatineae</taxon>
        <taxon>Pisolithaceae</taxon>
        <taxon>Pisolithus</taxon>
    </lineage>
</organism>
<evidence type="ECO:0008006" key="3">
    <source>
        <dbReference type="Google" id="ProtNLM"/>
    </source>
</evidence>
<reference evidence="1 2" key="1">
    <citation type="submission" date="2014-04" db="EMBL/GenBank/DDBJ databases">
        <authorList>
            <consortium name="DOE Joint Genome Institute"/>
            <person name="Kuo A."/>
            <person name="Kohler A."/>
            <person name="Costa M.D."/>
            <person name="Nagy L.G."/>
            <person name="Floudas D."/>
            <person name="Copeland A."/>
            <person name="Barry K.W."/>
            <person name="Cichocki N."/>
            <person name="Veneault-Fourrey C."/>
            <person name="LaButti K."/>
            <person name="Lindquist E.A."/>
            <person name="Lipzen A."/>
            <person name="Lundell T."/>
            <person name="Morin E."/>
            <person name="Murat C."/>
            <person name="Sun H."/>
            <person name="Tunlid A."/>
            <person name="Henrissat B."/>
            <person name="Grigoriev I.V."/>
            <person name="Hibbett D.S."/>
            <person name="Martin F."/>
            <person name="Nordberg H.P."/>
            <person name="Cantor M.N."/>
            <person name="Hua S.X."/>
        </authorList>
    </citation>
    <scope>NUCLEOTIDE SEQUENCE [LARGE SCALE GENOMIC DNA]</scope>
    <source>
        <strain evidence="1 2">441</strain>
    </source>
</reference>
<dbReference type="OrthoDB" id="2840473at2759"/>
<proteinExistence type="predicted"/>
<reference evidence="2" key="2">
    <citation type="submission" date="2015-01" db="EMBL/GenBank/DDBJ databases">
        <title>Evolutionary Origins and Diversification of the Mycorrhizal Mutualists.</title>
        <authorList>
            <consortium name="DOE Joint Genome Institute"/>
            <consortium name="Mycorrhizal Genomics Consortium"/>
            <person name="Kohler A."/>
            <person name="Kuo A."/>
            <person name="Nagy L.G."/>
            <person name="Floudas D."/>
            <person name="Copeland A."/>
            <person name="Barry K.W."/>
            <person name="Cichocki N."/>
            <person name="Veneault-Fourrey C."/>
            <person name="LaButti K."/>
            <person name="Lindquist E.A."/>
            <person name="Lipzen A."/>
            <person name="Lundell T."/>
            <person name="Morin E."/>
            <person name="Murat C."/>
            <person name="Riley R."/>
            <person name="Ohm R."/>
            <person name="Sun H."/>
            <person name="Tunlid A."/>
            <person name="Henrissat B."/>
            <person name="Grigoriev I.V."/>
            <person name="Hibbett D.S."/>
            <person name="Martin F."/>
        </authorList>
    </citation>
    <scope>NUCLEOTIDE SEQUENCE [LARGE SCALE GENOMIC DNA]</scope>
    <source>
        <strain evidence="2">441</strain>
    </source>
</reference>
<dbReference type="Gene3D" id="3.60.10.10">
    <property type="entry name" value="Endonuclease/exonuclease/phosphatase"/>
    <property type="match status" value="1"/>
</dbReference>
<dbReference type="AlphaFoldDB" id="A0A0C9ZJD4"/>
<dbReference type="STRING" id="765257.A0A0C9ZJD4"/>
<evidence type="ECO:0000313" key="2">
    <source>
        <dbReference type="Proteomes" id="UP000054018"/>
    </source>
</evidence>
<evidence type="ECO:0000313" key="1">
    <source>
        <dbReference type="EMBL" id="KIK20053.1"/>
    </source>
</evidence>
<dbReference type="Proteomes" id="UP000054018">
    <property type="component" value="Unassembled WGS sequence"/>
</dbReference>
<dbReference type="HOGENOM" id="CLU_192419_1_0_1"/>
<dbReference type="InterPro" id="IPR036691">
    <property type="entry name" value="Endo/exonu/phosph_ase_sf"/>
</dbReference>
<gene>
    <name evidence="1" type="ORF">PISMIDRAFT_106484</name>
</gene>
<accession>A0A0C9ZJD4</accession>
<name>A0A0C9ZJD4_9AGAM</name>